<keyword evidence="1" id="KW-1133">Transmembrane helix</keyword>
<evidence type="ECO:0008006" key="4">
    <source>
        <dbReference type="Google" id="ProtNLM"/>
    </source>
</evidence>
<dbReference type="EMBL" id="AZGB01000009">
    <property type="protein sequence ID" value="KRM07084.1"/>
    <property type="molecule type" value="Genomic_DNA"/>
</dbReference>
<organism evidence="2 3">
    <name type="scientific">Liquorilactobacillus ghanensis DSM 18630</name>
    <dbReference type="NCBI Taxonomy" id="1423750"/>
    <lineage>
        <taxon>Bacteria</taxon>
        <taxon>Bacillati</taxon>
        <taxon>Bacillota</taxon>
        <taxon>Bacilli</taxon>
        <taxon>Lactobacillales</taxon>
        <taxon>Lactobacillaceae</taxon>
        <taxon>Liquorilactobacillus</taxon>
    </lineage>
</organism>
<evidence type="ECO:0000313" key="3">
    <source>
        <dbReference type="Proteomes" id="UP000051451"/>
    </source>
</evidence>
<dbReference type="InterPro" id="IPR008407">
    <property type="entry name" value="Brnchd-chn_aa_trnsp_AzlD"/>
</dbReference>
<feature type="transmembrane region" description="Helical" evidence="1">
    <location>
        <begin position="89"/>
        <end position="107"/>
    </location>
</feature>
<dbReference type="Pfam" id="PF05437">
    <property type="entry name" value="AzlD"/>
    <property type="match status" value="1"/>
</dbReference>
<gene>
    <name evidence="2" type="ORF">FC89_GL000397</name>
</gene>
<name>A0A0R1VYX8_9LACO</name>
<proteinExistence type="predicted"/>
<evidence type="ECO:0000256" key="1">
    <source>
        <dbReference type="SAM" id="Phobius"/>
    </source>
</evidence>
<dbReference type="PATRIC" id="fig|1423750.3.peg.406"/>
<dbReference type="PIRSF" id="PIRSF003203">
    <property type="entry name" value="AzlD"/>
    <property type="match status" value="1"/>
</dbReference>
<sequence>MTLIEQIITIGLAAIANFTTRIFPFAIFRTEQTTPFFVRKLGGFLPPAIMAMLVIYCYRNVPWLTGNHGIPDLLAGGITIILHLWRRNLLLSMLGGTLSYIILINFIF</sequence>
<comment type="caution">
    <text evidence="2">The sequence shown here is derived from an EMBL/GenBank/DDBJ whole genome shotgun (WGS) entry which is preliminary data.</text>
</comment>
<dbReference type="Proteomes" id="UP000051451">
    <property type="component" value="Unassembled WGS sequence"/>
</dbReference>
<dbReference type="RefSeq" id="WP_057871183.1">
    <property type="nucleotide sequence ID" value="NZ_AZGB01000009.1"/>
</dbReference>
<feature type="transmembrane region" description="Helical" evidence="1">
    <location>
        <begin position="7"/>
        <end position="28"/>
    </location>
</feature>
<protein>
    <recommendedName>
        <fullName evidence="4">Branched-chain amino acid transporter AzlD</fullName>
    </recommendedName>
</protein>
<dbReference type="GeneID" id="98318449"/>
<dbReference type="STRING" id="1423750.FC89_GL000397"/>
<dbReference type="OrthoDB" id="308265at2"/>
<accession>A0A0R1VYX8</accession>
<dbReference type="AlphaFoldDB" id="A0A0R1VYX8"/>
<reference evidence="2 3" key="1">
    <citation type="journal article" date="2015" name="Genome Announc.">
        <title>Expanding the biotechnology potential of lactobacilli through comparative genomics of 213 strains and associated genera.</title>
        <authorList>
            <person name="Sun Z."/>
            <person name="Harris H.M."/>
            <person name="McCann A."/>
            <person name="Guo C."/>
            <person name="Argimon S."/>
            <person name="Zhang W."/>
            <person name="Yang X."/>
            <person name="Jeffery I.B."/>
            <person name="Cooney J.C."/>
            <person name="Kagawa T.F."/>
            <person name="Liu W."/>
            <person name="Song Y."/>
            <person name="Salvetti E."/>
            <person name="Wrobel A."/>
            <person name="Rasinkangas P."/>
            <person name="Parkhill J."/>
            <person name="Rea M.C."/>
            <person name="O'Sullivan O."/>
            <person name="Ritari J."/>
            <person name="Douillard F.P."/>
            <person name="Paul Ross R."/>
            <person name="Yang R."/>
            <person name="Briner A.E."/>
            <person name="Felis G.E."/>
            <person name="de Vos W.M."/>
            <person name="Barrangou R."/>
            <person name="Klaenhammer T.R."/>
            <person name="Caufield P.W."/>
            <person name="Cui Y."/>
            <person name="Zhang H."/>
            <person name="O'Toole P.W."/>
        </authorList>
    </citation>
    <scope>NUCLEOTIDE SEQUENCE [LARGE SCALE GENOMIC DNA]</scope>
    <source>
        <strain evidence="2 3">DSM 18630</strain>
    </source>
</reference>
<keyword evidence="3" id="KW-1185">Reference proteome</keyword>
<feature type="transmembrane region" description="Helical" evidence="1">
    <location>
        <begin position="40"/>
        <end position="58"/>
    </location>
</feature>
<keyword evidence="1" id="KW-0812">Transmembrane</keyword>
<keyword evidence="1" id="KW-0472">Membrane</keyword>
<evidence type="ECO:0000313" key="2">
    <source>
        <dbReference type="EMBL" id="KRM07084.1"/>
    </source>
</evidence>